<feature type="transmembrane region" description="Helical" evidence="4">
    <location>
        <begin position="478"/>
        <end position="497"/>
    </location>
</feature>
<accession>A0A9P4Q0E4</accession>
<dbReference type="GO" id="GO:0016020">
    <property type="term" value="C:membrane"/>
    <property type="evidence" value="ECO:0007669"/>
    <property type="project" value="UniProtKB-SubCell"/>
</dbReference>
<feature type="transmembrane region" description="Helical" evidence="4">
    <location>
        <begin position="316"/>
        <end position="337"/>
    </location>
</feature>
<dbReference type="InterPro" id="IPR036259">
    <property type="entry name" value="MFS_trans_sf"/>
</dbReference>
<keyword evidence="4" id="KW-0472">Membrane</keyword>
<proteinExistence type="inferred from homology"/>
<dbReference type="InterPro" id="IPR011701">
    <property type="entry name" value="MFS"/>
</dbReference>
<evidence type="ECO:0000313" key="7">
    <source>
        <dbReference type="Proteomes" id="UP000799441"/>
    </source>
</evidence>
<keyword evidence="4" id="KW-1133">Transmembrane helix</keyword>
<dbReference type="InterPro" id="IPR020846">
    <property type="entry name" value="MFS_dom"/>
</dbReference>
<dbReference type="GO" id="GO:0022857">
    <property type="term" value="F:transmembrane transporter activity"/>
    <property type="evidence" value="ECO:0007669"/>
    <property type="project" value="InterPro"/>
</dbReference>
<comment type="similarity">
    <text evidence="2">Belongs to the major facilitator superfamily. Monocarboxylate porter (TC 2.A.1.13) family.</text>
</comment>
<dbReference type="InterPro" id="IPR050327">
    <property type="entry name" value="Proton-linked_MCT"/>
</dbReference>
<dbReference type="PROSITE" id="PS50850">
    <property type="entry name" value="MFS"/>
    <property type="match status" value="1"/>
</dbReference>
<protein>
    <submittedName>
        <fullName evidence="6">MFS general substrate transporter</fullName>
    </submittedName>
</protein>
<evidence type="ECO:0000313" key="6">
    <source>
        <dbReference type="EMBL" id="KAF2718278.1"/>
    </source>
</evidence>
<feature type="region of interest" description="Disordered" evidence="3">
    <location>
        <begin position="1"/>
        <end position="75"/>
    </location>
</feature>
<keyword evidence="7" id="KW-1185">Reference proteome</keyword>
<feature type="domain" description="Major facilitator superfamily (MFS) profile" evidence="5">
    <location>
        <begin position="118"/>
        <end position="495"/>
    </location>
</feature>
<dbReference type="PANTHER" id="PTHR11360:SF130">
    <property type="entry name" value="MAJOR FACILITATOR SUPERFAMILY (MFS) PROFILE DOMAIN-CONTAINING PROTEIN-RELATED"/>
    <property type="match status" value="1"/>
</dbReference>
<evidence type="ECO:0000256" key="1">
    <source>
        <dbReference type="ARBA" id="ARBA00004141"/>
    </source>
</evidence>
<dbReference type="OrthoDB" id="6499973at2759"/>
<feature type="transmembrane region" description="Helical" evidence="4">
    <location>
        <begin position="118"/>
        <end position="136"/>
    </location>
</feature>
<comment type="caution">
    <text evidence="6">The sequence shown here is derived from an EMBL/GenBank/DDBJ whole genome shotgun (WGS) entry which is preliminary data.</text>
</comment>
<reference evidence="6" key="1">
    <citation type="journal article" date="2020" name="Stud. Mycol.">
        <title>101 Dothideomycetes genomes: a test case for predicting lifestyles and emergence of pathogens.</title>
        <authorList>
            <person name="Haridas S."/>
            <person name="Albert R."/>
            <person name="Binder M."/>
            <person name="Bloem J."/>
            <person name="Labutti K."/>
            <person name="Salamov A."/>
            <person name="Andreopoulos B."/>
            <person name="Baker S."/>
            <person name="Barry K."/>
            <person name="Bills G."/>
            <person name="Bluhm B."/>
            <person name="Cannon C."/>
            <person name="Castanera R."/>
            <person name="Culley D."/>
            <person name="Daum C."/>
            <person name="Ezra D."/>
            <person name="Gonzalez J."/>
            <person name="Henrissat B."/>
            <person name="Kuo A."/>
            <person name="Liang C."/>
            <person name="Lipzen A."/>
            <person name="Lutzoni F."/>
            <person name="Magnuson J."/>
            <person name="Mondo S."/>
            <person name="Nolan M."/>
            <person name="Ohm R."/>
            <person name="Pangilinan J."/>
            <person name="Park H.-J."/>
            <person name="Ramirez L."/>
            <person name="Alfaro M."/>
            <person name="Sun H."/>
            <person name="Tritt A."/>
            <person name="Yoshinaga Y."/>
            <person name="Zwiers L.-H."/>
            <person name="Turgeon B."/>
            <person name="Goodwin S."/>
            <person name="Spatafora J."/>
            <person name="Crous P."/>
            <person name="Grigoriev I."/>
        </authorList>
    </citation>
    <scope>NUCLEOTIDE SEQUENCE</scope>
    <source>
        <strain evidence="6">CBS 116435</strain>
    </source>
</reference>
<evidence type="ECO:0000259" key="5">
    <source>
        <dbReference type="PROSITE" id="PS50850"/>
    </source>
</evidence>
<feature type="transmembrane region" description="Helical" evidence="4">
    <location>
        <begin position="275"/>
        <end position="295"/>
    </location>
</feature>
<organism evidence="6 7">
    <name type="scientific">Polychaeton citri CBS 116435</name>
    <dbReference type="NCBI Taxonomy" id="1314669"/>
    <lineage>
        <taxon>Eukaryota</taxon>
        <taxon>Fungi</taxon>
        <taxon>Dikarya</taxon>
        <taxon>Ascomycota</taxon>
        <taxon>Pezizomycotina</taxon>
        <taxon>Dothideomycetes</taxon>
        <taxon>Dothideomycetidae</taxon>
        <taxon>Capnodiales</taxon>
        <taxon>Capnodiaceae</taxon>
        <taxon>Polychaeton</taxon>
    </lineage>
</organism>
<comment type="subcellular location">
    <subcellularLocation>
        <location evidence="1">Membrane</location>
        <topology evidence="1">Multi-pass membrane protein</topology>
    </subcellularLocation>
</comment>
<name>A0A9P4Q0E4_9PEZI</name>
<feature type="transmembrane region" description="Helical" evidence="4">
    <location>
        <begin position="216"/>
        <end position="237"/>
    </location>
</feature>
<feature type="transmembrane region" description="Helical" evidence="4">
    <location>
        <begin position="349"/>
        <end position="370"/>
    </location>
</feature>
<evidence type="ECO:0000256" key="3">
    <source>
        <dbReference type="SAM" id="MobiDB-lite"/>
    </source>
</evidence>
<dbReference type="EMBL" id="MU003827">
    <property type="protein sequence ID" value="KAF2718278.1"/>
    <property type="molecule type" value="Genomic_DNA"/>
</dbReference>
<feature type="transmembrane region" description="Helical" evidence="4">
    <location>
        <begin position="244"/>
        <end position="263"/>
    </location>
</feature>
<dbReference type="SUPFAM" id="SSF103473">
    <property type="entry name" value="MFS general substrate transporter"/>
    <property type="match status" value="1"/>
</dbReference>
<dbReference type="Pfam" id="PF07690">
    <property type="entry name" value="MFS_1"/>
    <property type="match status" value="1"/>
</dbReference>
<feature type="transmembrane region" description="Helical" evidence="4">
    <location>
        <begin position="440"/>
        <end position="458"/>
    </location>
</feature>
<dbReference type="Gene3D" id="1.20.1250.20">
    <property type="entry name" value="MFS general substrate transporter like domains"/>
    <property type="match status" value="1"/>
</dbReference>
<feature type="transmembrane region" description="Helical" evidence="4">
    <location>
        <begin position="181"/>
        <end position="204"/>
    </location>
</feature>
<evidence type="ECO:0000256" key="2">
    <source>
        <dbReference type="ARBA" id="ARBA00006727"/>
    </source>
</evidence>
<keyword evidence="4" id="KW-0812">Transmembrane</keyword>
<gene>
    <name evidence="6" type="ORF">K431DRAFT_306183</name>
</gene>
<sequence>MIPIPPQQQPSHQRPGVGTRQDGWDDTEQCDSIEGGARFGKRKSRSSSGDDFEAIERASTQDGNEDNDEYDEKKVSLGRVASREIKRTASNTLSKVASRLTTRSLAEPPPPPDGGWEAWIQVAMGWLVLFTTWGYTNSFGSFQTYYTQTLPQSASTISWIGSVQVWLTFFIGAFSGRLLDAGLFVPTFVVGAVLQLLGIFMMSISTRYWHLMLTQGVLTGLGGGIFFCPSIGLIATYFSKRRALAIGVATTGNAAGGLVYPLVVRELIPQIGFAWTTRVLGFINLGCLALVFAFMRPRLPPRASGPIIDWKAFKEPVYVFFVAGMFFFVWAIYYTFYYLASFGIESLDLSFSSASILLIILNGVGIIARLIPPLFADRIGPLNVLIPVLCILSITAYCWAAVDSVIGFYVFTCFYGIFSAAVQCLIPTTAASLTKDLDMVGTRLGMVFSCMSFAALTGPPLGGAIQASSGGRYIGAQMWAATSIFVCFLLLLTARVLNVGWGWKARC</sequence>
<dbReference type="Proteomes" id="UP000799441">
    <property type="component" value="Unassembled WGS sequence"/>
</dbReference>
<evidence type="ECO:0000256" key="4">
    <source>
        <dbReference type="SAM" id="Phobius"/>
    </source>
</evidence>
<dbReference type="AlphaFoldDB" id="A0A9P4Q0E4"/>
<feature type="transmembrane region" description="Helical" evidence="4">
    <location>
        <begin position="156"/>
        <end position="174"/>
    </location>
</feature>
<feature type="transmembrane region" description="Helical" evidence="4">
    <location>
        <begin position="408"/>
        <end position="428"/>
    </location>
</feature>
<dbReference type="PANTHER" id="PTHR11360">
    <property type="entry name" value="MONOCARBOXYLATE TRANSPORTER"/>
    <property type="match status" value="1"/>
</dbReference>
<feature type="transmembrane region" description="Helical" evidence="4">
    <location>
        <begin position="382"/>
        <end position="402"/>
    </location>
</feature>
<dbReference type="CDD" id="cd17352">
    <property type="entry name" value="MFS_MCT_SLC16"/>
    <property type="match status" value="1"/>
</dbReference>